<dbReference type="InterPro" id="IPR000073">
    <property type="entry name" value="AB_hydrolase_1"/>
</dbReference>
<protein>
    <submittedName>
        <fullName evidence="3">Alpha/beta fold hydrolase</fullName>
    </submittedName>
</protein>
<evidence type="ECO:0000313" key="3">
    <source>
        <dbReference type="EMBL" id="MFD1343770.1"/>
    </source>
</evidence>
<dbReference type="Proteomes" id="UP001597135">
    <property type="component" value="Unassembled WGS sequence"/>
</dbReference>
<reference evidence="4" key="1">
    <citation type="journal article" date="2019" name="Int. J. Syst. Evol. Microbiol.">
        <title>The Global Catalogue of Microorganisms (GCM) 10K type strain sequencing project: providing services to taxonomists for standard genome sequencing and annotation.</title>
        <authorList>
            <consortium name="The Broad Institute Genomics Platform"/>
            <consortium name="The Broad Institute Genome Sequencing Center for Infectious Disease"/>
            <person name="Wu L."/>
            <person name="Ma J."/>
        </authorList>
    </citation>
    <scope>NUCLEOTIDE SEQUENCE [LARGE SCALE GENOMIC DNA]</scope>
    <source>
        <strain evidence="4">CCUG 62953</strain>
    </source>
</reference>
<evidence type="ECO:0000259" key="2">
    <source>
        <dbReference type="Pfam" id="PF00561"/>
    </source>
</evidence>
<gene>
    <name evidence="3" type="ORF">ACFQ4E_15185</name>
</gene>
<feature type="domain" description="AB hydrolase-1" evidence="2">
    <location>
        <begin position="14"/>
        <end position="239"/>
    </location>
</feature>
<dbReference type="PRINTS" id="PR00111">
    <property type="entry name" value="ABHYDROLASE"/>
</dbReference>
<dbReference type="PANTHER" id="PTHR46118:SF4">
    <property type="entry name" value="PROTEIN ABHD11"/>
    <property type="match status" value="1"/>
</dbReference>
<organism evidence="3 4">
    <name type="scientific">Litorisediminicola beolgyonensis</name>
    <dbReference type="NCBI Taxonomy" id="1173614"/>
    <lineage>
        <taxon>Bacteria</taxon>
        <taxon>Pseudomonadati</taxon>
        <taxon>Pseudomonadota</taxon>
        <taxon>Alphaproteobacteria</taxon>
        <taxon>Rhodobacterales</taxon>
        <taxon>Paracoccaceae</taxon>
        <taxon>Litorisediminicola</taxon>
    </lineage>
</organism>
<dbReference type="SUPFAM" id="SSF53474">
    <property type="entry name" value="alpha/beta-Hydrolases"/>
    <property type="match status" value="1"/>
</dbReference>
<dbReference type="EMBL" id="JBHTMU010000030">
    <property type="protein sequence ID" value="MFD1343770.1"/>
    <property type="molecule type" value="Genomic_DNA"/>
</dbReference>
<keyword evidence="4" id="KW-1185">Reference proteome</keyword>
<comment type="caution">
    <text evidence="3">The sequence shown here is derived from an EMBL/GenBank/DDBJ whole genome shotgun (WGS) entry which is preliminary data.</text>
</comment>
<accession>A0ABW3ZL40</accession>
<dbReference type="InterPro" id="IPR029058">
    <property type="entry name" value="AB_hydrolase_fold"/>
</dbReference>
<dbReference type="RefSeq" id="WP_386805005.1">
    <property type="nucleotide sequence ID" value="NZ_JBHTMU010000030.1"/>
</dbReference>
<dbReference type="Pfam" id="PF00561">
    <property type="entry name" value="Abhydrolase_1"/>
    <property type="match status" value="1"/>
</dbReference>
<name>A0ABW3ZL40_9RHOB</name>
<evidence type="ECO:0000313" key="4">
    <source>
        <dbReference type="Proteomes" id="UP001597135"/>
    </source>
</evidence>
<evidence type="ECO:0000256" key="1">
    <source>
        <dbReference type="ARBA" id="ARBA00022801"/>
    </source>
</evidence>
<proteinExistence type="predicted"/>
<dbReference type="Gene3D" id="3.40.50.1820">
    <property type="entry name" value="alpha/beta hydrolase"/>
    <property type="match status" value="1"/>
</dbReference>
<dbReference type="GO" id="GO:0016787">
    <property type="term" value="F:hydrolase activity"/>
    <property type="evidence" value="ECO:0007669"/>
    <property type="project" value="UniProtKB-KW"/>
</dbReference>
<sequence>MLNTISHGTPGDGPPLILVHGLYGQARNWLQIARALSKERHVIAVDQRNHGDSPWTDSHDYPGMAEDLAQVIDAQGGLADLVGHSMGGKAVMALALTRPDLVHRMIIADMAPVAYDHDQLQYVKAMKSVDLSQVEKRSDAARQLSEHVSDSTLQSFFTQSIDTSEKRWKLNLDVLERDMDKVLGWPDLDGSFEGPALFLSGAESDYVAPAYRDTIRGYFPKARFVSLPGTGHWLHAEKPREFAETVQTFLDRS</sequence>
<keyword evidence="1 3" id="KW-0378">Hydrolase</keyword>
<dbReference type="PANTHER" id="PTHR46118">
    <property type="entry name" value="PROTEIN ABHD11"/>
    <property type="match status" value="1"/>
</dbReference>